<evidence type="ECO:0000313" key="9">
    <source>
        <dbReference type="Proteomes" id="UP000070529"/>
    </source>
</evidence>
<dbReference type="PANTHER" id="PTHR30086">
    <property type="entry name" value="ARGININE EXPORTER PROTEIN ARGO"/>
    <property type="match status" value="1"/>
</dbReference>
<dbReference type="RefSeq" id="WP_067411327.1">
    <property type="nucleotide sequence ID" value="NZ_LNTY01000006.1"/>
</dbReference>
<evidence type="ECO:0000313" key="8">
    <source>
        <dbReference type="EMBL" id="KXF83267.1"/>
    </source>
</evidence>
<keyword evidence="6 7" id="KW-0472">Membrane</keyword>
<feature type="transmembrane region" description="Helical" evidence="7">
    <location>
        <begin position="37"/>
        <end position="62"/>
    </location>
</feature>
<feature type="transmembrane region" description="Helical" evidence="7">
    <location>
        <begin position="71"/>
        <end position="88"/>
    </location>
</feature>
<dbReference type="GO" id="GO:0042970">
    <property type="term" value="F:homoserine transmembrane transporter activity"/>
    <property type="evidence" value="ECO:0007669"/>
    <property type="project" value="TreeGrafter"/>
</dbReference>
<feature type="transmembrane region" description="Helical" evidence="7">
    <location>
        <begin position="142"/>
        <end position="163"/>
    </location>
</feature>
<dbReference type="OrthoDB" id="9804822at2"/>
<dbReference type="EMBL" id="LNTY01000006">
    <property type="protein sequence ID" value="KXF83267.1"/>
    <property type="molecule type" value="Genomic_DNA"/>
</dbReference>
<keyword evidence="9" id="KW-1185">Reference proteome</keyword>
<gene>
    <name evidence="8" type="ORF">ATN88_06180</name>
</gene>
<sequence>MISMEFLITSLVVVLIPGTGVLYTISTGLFVGSRASIWASMGCTVGIVPSMIASITGLAILIHTSAIAFQFIKYLGVIYLLYMAWSMWKNSGGLAVKKEQSSHTMMGIAVRGCLINVLNPKLTLFFMAFLPQFIPSSLINPTPMMLALGSIFMAMTFVVFVGYGLLSATVRDYVLNSERVTTMLQRAFAGSFALLGLKLALSERQ</sequence>
<reference evidence="8 9" key="1">
    <citation type="submission" date="2015-11" db="EMBL/GenBank/DDBJ databases">
        <title>Genomic Taxonomy of the Vibrionaceae.</title>
        <authorList>
            <person name="Gomez-Gil B."/>
            <person name="Enciso-Ibarra J."/>
        </authorList>
    </citation>
    <scope>NUCLEOTIDE SEQUENCE [LARGE SCALE GENOMIC DNA]</scope>
    <source>
        <strain evidence="8 9">CAIM 912</strain>
    </source>
</reference>
<evidence type="ECO:0000256" key="3">
    <source>
        <dbReference type="ARBA" id="ARBA00022475"/>
    </source>
</evidence>
<dbReference type="PANTHER" id="PTHR30086:SF14">
    <property type="entry name" value="HOMOSERINE_HOMOSERINE LACTONE EFFLUX PROTEIN"/>
    <property type="match status" value="1"/>
</dbReference>
<organism evidence="8 9">
    <name type="scientific">Enterovibrio coralii</name>
    <dbReference type="NCBI Taxonomy" id="294935"/>
    <lineage>
        <taxon>Bacteria</taxon>
        <taxon>Pseudomonadati</taxon>
        <taxon>Pseudomonadota</taxon>
        <taxon>Gammaproteobacteria</taxon>
        <taxon>Vibrionales</taxon>
        <taxon>Vibrionaceae</taxon>
        <taxon>Enterovibrio</taxon>
    </lineage>
</organism>
<name>A0A135ICR8_9GAMM</name>
<comment type="similarity">
    <text evidence="2">Belongs to the Rht family.</text>
</comment>
<accession>A0A135ICR8</accession>
<feature type="transmembrane region" description="Helical" evidence="7">
    <location>
        <begin position="108"/>
        <end position="130"/>
    </location>
</feature>
<comment type="caution">
    <text evidence="8">The sequence shown here is derived from an EMBL/GenBank/DDBJ whole genome shotgun (WGS) entry which is preliminary data.</text>
</comment>
<dbReference type="GO" id="GO:0005886">
    <property type="term" value="C:plasma membrane"/>
    <property type="evidence" value="ECO:0007669"/>
    <property type="project" value="UniProtKB-SubCell"/>
</dbReference>
<evidence type="ECO:0000256" key="5">
    <source>
        <dbReference type="ARBA" id="ARBA00022989"/>
    </source>
</evidence>
<dbReference type="STRING" id="294935.ATN88_06180"/>
<keyword evidence="4 7" id="KW-0812">Transmembrane</keyword>
<evidence type="ECO:0000256" key="6">
    <source>
        <dbReference type="ARBA" id="ARBA00023136"/>
    </source>
</evidence>
<keyword evidence="5 7" id="KW-1133">Transmembrane helix</keyword>
<dbReference type="AlphaFoldDB" id="A0A135ICR8"/>
<evidence type="ECO:0000256" key="2">
    <source>
        <dbReference type="ARBA" id="ARBA00007928"/>
    </source>
</evidence>
<dbReference type="PIRSF" id="PIRSF006324">
    <property type="entry name" value="LeuE"/>
    <property type="match status" value="1"/>
</dbReference>
<evidence type="ECO:0000256" key="4">
    <source>
        <dbReference type="ARBA" id="ARBA00022692"/>
    </source>
</evidence>
<keyword evidence="3" id="KW-1003">Cell membrane</keyword>
<evidence type="ECO:0000256" key="1">
    <source>
        <dbReference type="ARBA" id="ARBA00004651"/>
    </source>
</evidence>
<feature type="transmembrane region" description="Helical" evidence="7">
    <location>
        <begin position="7"/>
        <end position="31"/>
    </location>
</feature>
<comment type="subcellular location">
    <subcellularLocation>
        <location evidence="1">Cell membrane</location>
        <topology evidence="1">Multi-pass membrane protein</topology>
    </subcellularLocation>
</comment>
<dbReference type="Pfam" id="PF01810">
    <property type="entry name" value="LysE"/>
    <property type="match status" value="1"/>
</dbReference>
<evidence type="ECO:0000256" key="7">
    <source>
        <dbReference type="SAM" id="Phobius"/>
    </source>
</evidence>
<dbReference type="Proteomes" id="UP000070529">
    <property type="component" value="Unassembled WGS sequence"/>
</dbReference>
<proteinExistence type="inferred from homology"/>
<protein>
    <submittedName>
        <fullName evidence="8">Lysine transporter LysE</fullName>
    </submittedName>
</protein>
<dbReference type="InterPro" id="IPR001123">
    <property type="entry name" value="LeuE-type"/>
</dbReference>